<dbReference type="InterPro" id="IPR036056">
    <property type="entry name" value="Fibrinogen-like_C"/>
</dbReference>
<dbReference type="PANTHER" id="PTHR19143">
    <property type="entry name" value="FIBRINOGEN/TENASCIN/ANGIOPOEITIN"/>
    <property type="match status" value="1"/>
</dbReference>
<dbReference type="Pfam" id="PF00147">
    <property type="entry name" value="Fibrinogen_C"/>
    <property type="match status" value="1"/>
</dbReference>
<dbReference type="PROSITE" id="PS51406">
    <property type="entry name" value="FIBRINOGEN_C_2"/>
    <property type="match status" value="1"/>
</dbReference>
<evidence type="ECO:0000313" key="2">
    <source>
        <dbReference type="EMBL" id="GFN81092.1"/>
    </source>
</evidence>
<dbReference type="Proteomes" id="UP000735302">
    <property type="component" value="Unassembled WGS sequence"/>
</dbReference>
<gene>
    <name evidence="2" type="ORF">PoB_000759800</name>
</gene>
<dbReference type="Gene3D" id="3.90.215.10">
    <property type="entry name" value="Gamma Fibrinogen, chain A, domain 1"/>
    <property type="match status" value="1"/>
</dbReference>
<dbReference type="InterPro" id="IPR014716">
    <property type="entry name" value="Fibrinogen_a/b/g_C_1"/>
</dbReference>
<protein>
    <submittedName>
        <fullName evidence="2">Angiopoietin-2</fullName>
    </submittedName>
</protein>
<name>A0AAV3YF41_9GAST</name>
<reference evidence="2 3" key="1">
    <citation type="journal article" date="2021" name="Elife">
        <title>Chloroplast acquisition without the gene transfer in kleptoplastic sea slugs, Plakobranchus ocellatus.</title>
        <authorList>
            <person name="Maeda T."/>
            <person name="Takahashi S."/>
            <person name="Yoshida T."/>
            <person name="Shimamura S."/>
            <person name="Takaki Y."/>
            <person name="Nagai Y."/>
            <person name="Toyoda A."/>
            <person name="Suzuki Y."/>
            <person name="Arimoto A."/>
            <person name="Ishii H."/>
            <person name="Satoh N."/>
            <person name="Nishiyama T."/>
            <person name="Hasebe M."/>
            <person name="Maruyama T."/>
            <person name="Minagawa J."/>
            <person name="Obokata J."/>
            <person name="Shigenobu S."/>
        </authorList>
    </citation>
    <scope>NUCLEOTIDE SEQUENCE [LARGE SCALE GENOMIC DNA]</scope>
</reference>
<accession>A0AAV3YF41</accession>
<organism evidence="2 3">
    <name type="scientific">Plakobranchus ocellatus</name>
    <dbReference type="NCBI Taxonomy" id="259542"/>
    <lineage>
        <taxon>Eukaryota</taxon>
        <taxon>Metazoa</taxon>
        <taxon>Spiralia</taxon>
        <taxon>Lophotrochozoa</taxon>
        <taxon>Mollusca</taxon>
        <taxon>Gastropoda</taxon>
        <taxon>Heterobranchia</taxon>
        <taxon>Euthyneura</taxon>
        <taxon>Panpulmonata</taxon>
        <taxon>Sacoglossa</taxon>
        <taxon>Placobranchoidea</taxon>
        <taxon>Plakobranchidae</taxon>
        <taxon>Plakobranchus</taxon>
    </lineage>
</organism>
<dbReference type="EMBL" id="BLXT01000880">
    <property type="protein sequence ID" value="GFN81092.1"/>
    <property type="molecule type" value="Genomic_DNA"/>
</dbReference>
<dbReference type="InterPro" id="IPR002181">
    <property type="entry name" value="Fibrinogen_a/b/g_C_dom"/>
</dbReference>
<feature type="domain" description="Fibrinogen C-terminal" evidence="1">
    <location>
        <begin position="365"/>
        <end position="446"/>
    </location>
</feature>
<dbReference type="InterPro" id="IPR050373">
    <property type="entry name" value="Fibrinogen_C-term_domain"/>
</dbReference>
<dbReference type="GO" id="GO:0005615">
    <property type="term" value="C:extracellular space"/>
    <property type="evidence" value="ECO:0007669"/>
    <property type="project" value="TreeGrafter"/>
</dbReference>
<dbReference type="AlphaFoldDB" id="A0AAV3YF41"/>
<evidence type="ECO:0000259" key="1">
    <source>
        <dbReference type="PROSITE" id="PS51406"/>
    </source>
</evidence>
<evidence type="ECO:0000313" key="3">
    <source>
        <dbReference type="Proteomes" id="UP000735302"/>
    </source>
</evidence>
<sequence>MPLNCFYFAVHARDKTGTGQCSVTLCHLVHIKKRFTKLMLAFPMRGHSYLECDNYTGPVNQQFRAGVPSDWLQYFEQAQRSPHPFTVIHCVRLVLHREIPKLTGAHNTCGILRCEENVTPASTGSSPGGDFDVQDSSSCIFNMTIYKNQPSSSMAFEEEHKNRIAVASLTSEHPNITNDTKGLKIISILKNKSATVWLEMFRHDDCSSDFICEVHGLDSKERVFLSTSTLVQQKRETYSSDGDVDLTTSLQLLAQQLDTKLAIVSNSLSEMENKIEDTILSFERHVVSKMYLTQNLIDSITELVLSHDDTLKGTLDKIVSAQMISLQSVRELESNIYNITSKTPSVPNILSQINNTMMRNFKSVMTDILTPSDCKRGMFRSPSNYPFPHTLVYPRGKRGQDLPYLCDMFTVGGGWIVIQRRSIGNVDFYRDWATYKTGFGTLDDEYLGAQSRSEAQA</sequence>
<dbReference type="SUPFAM" id="SSF56496">
    <property type="entry name" value="Fibrinogen C-terminal domain-like"/>
    <property type="match status" value="1"/>
</dbReference>
<keyword evidence="3" id="KW-1185">Reference proteome</keyword>
<proteinExistence type="predicted"/>
<comment type="caution">
    <text evidence="2">The sequence shown here is derived from an EMBL/GenBank/DDBJ whole genome shotgun (WGS) entry which is preliminary data.</text>
</comment>